<name>A0A1G7F080_9BRAD</name>
<proteinExistence type="predicted"/>
<feature type="region of interest" description="Disordered" evidence="1">
    <location>
        <begin position="62"/>
        <end position="85"/>
    </location>
</feature>
<dbReference type="RefSeq" id="WP_143029672.1">
    <property type="nucleotide sequence ID" value="NZ_FMZW01000032.1"/>
</dbReference>
<sequence length="85" mass="9385">MVEIEIGILVANASMGVDNFPGLVTETAGERRHADRDRVKWLYTTEKLAQNGARLSEALNQIKPSSTNQKPLCRGTGQLLESQPY</sequence>
<dbReference type="EMBL" id="FMZW01000032">
    <property type="protein sequence ID" value="SDE68965.1"/>
    <property type="molecule type" value="Genomic_DNA"/>
</dbReference>
<organism evidence="2 3">
    <name type="scientific">Bradyrhizobium brasilense</name>
    <dbReference type="NCBI Taxonomy" id="1419277"/>
    <lineage>
        <taxon>Bacteria</taxon>
        <taxon>Pseudomonadati</taxon>
        <taxon>Pseudomonadota</taxon>
        <taxon>Alphaproteobacteria</taxon>
        <taxon>Hyphomicrobiales</taxon>
        <taxon>Nitrobacteraceae</taxon>
        <taxon>Bradyrhizobium</taxon>
    </lineage>
</organism>
<evidence type="ECO:0000313" key="3">
    <source>
        <dbReference type="Proteomes" id="UP000199245"/>
    </source>
</evidence>
<reference evidence="2 3" key="1">
    <citation type="submission" date="2016-10" db="EMBL/GenBank/DDBJ databases">
        <authorList>
            <person name="de Groot N.N."/>
        </authorList>
    </citation>
    <scope>NUCLEOTIDE SEQUENCE [LARGE SCALE GENOMIC DNA]</scope>
    <source>
        <strain evidence="2 3">R5</strain>
    </source>
</reference>
<evidence type="ECO:0000313" key="2">
    <source>
        <dbReference type="EMBL" id="SDE68965.1"/>
    </source>
</evidence>
<accession>A0A1G7F080</accession>
<protein>
    <submittedName>
        <fullName evidence="2">Uncharacterized protein</fullName>
    </submittedName>
</protein>
<evidence type="ECO:0000256" key="1">
    <source>
        <dbReference type="SAM" id="MobiDB-lite"/>
    </source>
</evidence>
<gene>
    <name evidence="2" type="ORF">SAMN05216337_103211</name>
</gene>
<dbReference type="Proteomes" id="UP000199245">
    <property type="component" value="Unassembled WGS sequence"/>
</dbReference>
<dbReference type="AlphaFoldDB" id="A0A1G7F080"/>